<evidence type="ECO:0000256" key="4">
    <source>
        <dbReference type="ARBA" id="ARBA00022692"/>
    </source>
</evidence>
<evidence type="ECO:0000256" key="7">
    <source>
        <dbReference type="ARBA" id="ARBA00023177"/>
    </source>
</evidence>
<keyword evidence="11" id="KW-1185">Reference proteome</keyword>
<feature type="transmembrane region" description="Helical" evidence="8">
    <location>
        <begin position="249"/>
        <end position="268"/>
    </location>
</feature>
<dbReference type="EMBL" id="CCBN010000012">
    <property type="protein sequence ID" value="CDO55706.1"/>
    <property type="molecule type" value="Genomic_DNA"/>
</dbReference>
<dbReference type="InterPro" id="IPR018047">
    <property type="entry name" value="Ammonium_transpt_CS"/>
</dbReference>
<evidence type="ECO:0000256" key="6">
    <source>
        <dbReference type="ARBA" id="ARBA00023136"/>
    </source>
</evidence>
<evidence type="ECO:0000313" key="10">
    <source>
        <dbReference type="EMBL" id="CDO55706.1"/>
    </source>
</evidence>
<sequence length="461" mass="49532">MPLQGIIISRSLEEDIATINYVDTCFILLCTFGVFIITPGIGMFYGGMLRRKNILAILFQSYAITAVISIQWYLIGYSLAVSPTGGSFYGNFRLGALQNFDGQMLAGSGTIPEILYFIFSAFFPVCTVQIFVGAIAERGRLLPSLVVGFIWTTVVYCPIAYWVWSGNGWLNKLGSLDFAGGGPVHIASGIASLSYSLFIGKRSNSPKKGNAKYRPQNPSTVFIGATLIWFGWFAFNSGTGLAVNLRTAYIVANTHIAACSACATWIALDRIFTGRFSITGACEGAIAGLVAITPSCAYVAPWAAFVSGAITAAVCRLSHKVTHYLNVDDTIEAFNLHAIGGIVGGILLGFFASPRVAALDGATEIDGGWVAHHWIQLGHQLADICAISLWSFVLTYIICFCVNYIPGLHLRLTPEEELAGCDMMEIYEVGGAYDEEPETSAPIFGQSFAGNASPADLSEKV</sequence>
<keyword evidence="3 8" id="KW-0813">Transport</keyword>
<accession>A0A0J9XEG6</accession>
<keyword evidence="4 8" id="KW-0812">Transmembrane</keyword>
<dbReference type="Pfam" id="PF00909">
    <property type="entry name" value="Ammonium_transp"/>
    <property type="match status" value="1"/>
</dbReference>
<comment type="similarity">
    <text evidence="2 8">Belongs to the ammonia transporter channel (TC 1.A.11.2) family.</text>
</comment>
<evidence type="ECO:0000256" key="1">
    <source>
        <dbReference type="ARBA" id="ARBA00004141"/>
    </source>
</evidence>
<feature type="domain" description="Ammonium transporter AmtB-like" evidence="9">
    <location>
        <begin position="26"/>
        <end position="428"/>
    </location>
</feature>
<evidence type="ECO:0000259" key="9">
    <source>
        <dbReference type="Pfam" id="PF00909"/>
    </source>
</evidence>
<protein>
    <recommendedName>
        <fullName evidence="8">Ammonium transporter</fullName>
    </recommendedName>
</protein>
<evidence type="ECO:0000256" key="2">
    <source>
        <dbReference type="ARBA" id="ARBA00005887"/>
    </source>
</evidence>
<evidence type="ECO:0000313" key="11">
    <source>
        <dbReference type="Proteomes" id="UP000242525"/>
    </source>
</evidence>
<feature type="transmembrane region" description="Helical" evidence="8">
    <location>
        <begin position="221"/>
        <end position="243"/>
    </location>
</feature>
<dbReference type="InterPro" id="IPR001905">
    <property type="entry name" value="Ammonium_transpt"/>
</dbReference>
<feature type="transmembrane region" description="Helical" evidence="8">
    <location>
        <begin position="334"/>
        <end position="352"/>
    </location>
</feature>
<name>A0A0J9XEG6_GEOCN</name>
<dbReference type="PANTHER" id="PTHR43029:SF3">
    <property type="entry name" value="AMMONIUM TRANSPORTER 3"/>
    <property type="match status" value="1"/>
</dbReference>
<dbReference type="FunFam" id="1.10.3430.10:FF:000011">
    <property type="entry name" value="Ammonium transporter"/>
    <property type="match status" value="1"/>
</dbReference>
<dbReference type="OrthoDB" id="534912at2759"/>
<keyword evidence="5 8" id="KW-1133">Transmembrane helix</keyword>
<keyword evidence="6 8" id="KW-0472">Membrane</keyword>
<reference evidence="10" key="1">
    <citation type="submission" date="2014-03" db="EMBL/GenBank/DDBJ databases">
        <authorList>
            <person name="Casaregola S."/>
        </authorList>
    </citation>
    <scope>NUCLEOTIDE SEQUENCE [LARGE SCALE GENOMIC DNA]</scope>
    <source>
        <strain evidence="10">CLIB 918</strain>
    </source>
</reference>
<dbReference type="GO" id="GO:0005886">
    <property type="term" value="C:plasma membrane"/>
    <property type="evidence" value="ECO:0007669"/>
    <property type="project" value="UniProtKB-SubCell"/>
</dbReference>
<feature type="transmembrane region" description="Helical" evidence="8">
    <location>
        <begin position="54"/>
        <end position="75"/>
    </location>
</feature>
<organism evidence="10 11">
    <name type="scientific">Geotrichum candidum</name>
    <name type="common">Oospora lactis</name>
    <name type="synonym">Dipodascus geotrichum</name>
    <dbReference type="NCBI Taxonomy" id="1173061"/>
    <lineage>
        <taxon>Eukaryota</taxon>
        <taxon>Fungi</taxon>
        <taxon>Dikarya</taxon>
        <taxon>Ascomycota</taxon>
        <taxon>Saccharomycotina</taxon>
        <taxon>Dipodascomycetes</taxon>
        <taxon>Dipodascales</taxon>
        <taxon>Dipodascaceae</taxon>
        <taxon>Geotrichum</taxon>
    </lineage>
</organism>
<evidence type="ECO:0000256" key="8">
    <source>
        <dbReference type="RuleBase" id="RU362002"/>
    </source>
</evidence>
<dbReference type="PANTHER" id="PTHR43029">
    <property type="entry name" value="AMMONIUM TRANSPORTER MEP2"/>
    <property type="match status" value="1"/>
</dbReference>
<dbReference type="InterPro" id="IPR029020">
    <property type="entry name" value="Ammonium/urea_transptr"/>
</dbReference>
<dbReference type="PROSITE" id="PS01219">
    <property type="entry name" value="AMMONIUM_TRANSP"/>
    <property type="match status" value="1"/>
</dbReference>
<feature type="transmembrane region" description="Helical" evidence="8">
    <location>
        <begin position="26"/>
        <end position="47"/>
    </location>
</feature>
<evidence type="ECO:0000256" key="3">
    <source>
        <dbReference type="ARBA" id="ARBA00022448"/>
    </source>
</evidence>
<comment type="subcellular location">
    <subcellularLocation>
        <location evidence="8">Cell membrane</location>
        <topology evidence="8">Multi-pass membrane protein</topology>
    </subcellularLocation>
    <subcellularLocation>
        <location evidence="1">Membrane</location>
        <topology evidence="1">Multi-pass membrane protein</topology>
    </subcellularLocation>
</comment>
<feature type="transmembrane region" description="Helical" evidence="8">
    <location>
        <begin position="114"/>
        <end position="135"/>
    </location>
</feature>
<dbReference type="NCBIfam" id="TIGR00836">
    <property type="entry name" value="amt"/>
    <property type="match status" value="1"/>
</dbReference>
<dbReference type="Gene3D" id="1.10.3430.10">
    <property type="entry name" value="Ammonium transporter AmtB like domains"/>
    <property type="match status" value="1"/>
</dbReference>
<feature type="transmembrane region" description="Helical" evidence="8">
    <location>
        <begin position="289"/>
        <end position="314"/>
    </location>
</feature>
<dbReference type="InterPro" id="IPR024041">
    <property type="entry name" value="NH4_transpt_AmtB-like_dom"/>
</dbReference>
<dbReference type="SUPFAM" id="SSF111352">
    <property type="entry name" value="Ammonium transporter"/>
    <property type="match status" value="1"/>
</dbReference>
<feature type="transmembrane region" description="Helical" evidence="8">
    <location>
        <begin position="184"/>
        <end position="200"/>
    </location>
</feature>
<feature type="transmembrane region" description="Helical" evidence="8">
    <location>
        <begin position="384"/>
        <end position="405"/>
    </location>
</feature>
<comment type="caution">
    <text evidence="10">The sequence shown here is derived from an EMBL/GenBank/DDBJ whole genome shotgun (WGS) entry which is preliminary data.</text>
</comment>
<dbReference type="GO" id="GO:0008519">
    <property type="term" value="F:ammonium channel activity"/>
    <property type="evidence" value="ECO:0007669"/>
    <property type="project" value="InterPro"/>
</dbReference>
<proteinExistence type="inferred from homology"/>
<gene>
    <name evidence="10" type="ORF">BN980_GECA12s01154g</name>
</gene>
<keyword evidence="7 8" id="KW-0924">Ammonia transport</keyword>
<feature type="transmembrane region" description="Helical" evidence="8">
    <location>
        <begin position="142"/>
        <end position="164"/>
    </location>
</feature>
<dbReference type="AlphaFoldDB" id="A0A0J9XEG6"/>
<dbReference type="Proteomes" id="UP000242525">
    <property type="component" value="Unassembled WGS sequence"/>
</dbReference>
<evidence type="ECO:0000256" key="5">
    <source>
        <dbReference type="ARBA" id="ARBA00022989"/>
    </source>
</evidence>